<reference evidence="3" key="1">
    <citation type="submission" date="2022-10" db="EMBL/GenBank/DDBJ databases">
        <title>Shewanella flava sp. nov, isolated from the estuary of the Fenhe River into the Yellow River.</title>
        <authorList>
            <person name="Li Y."/>
        </authorList>
    </citation>
    <scope>NUCLEOTIDE SEQUENCE</scope>
    <source>
        <strain evidence="3">FYR11-62</strain>
    </source>
</reference>
<dbReference type="EMBL" id="JAPDMX010000030">
    <property type="protein sequence ID" value="MCW3173806.1"/>
    <property type="molecule type" value="Genomic_DNA"/>
</dbReference>
<dbReference type="Proteomes" id="UP001163714">
    <property type="component" value="Unassembled WGS sequence"/>
</dbReference>
<organism evidence="3 4">
    <name type="scientific">Shewanella subflava</name>
    <dbReference type="NCBI Taxonomy" id="2986476"/>
    <lineage>
        <taxon>Bacteria</taxon>
        <taxon>Pseudomonadati</taxon>
        <taxon>Pseudomonadota</taxon>
        <taxon>Gammaproteobacteria</taxon>
        <taxon>Alteromonadales</taxon>
        <taxon>Shewanellaceae</taxon>
        <taxon>Shewanella</taxon>
    </lineage>
</organism>
<dbReference type="PANTHER" id="PTHR46118">
    <property type="entry name" value="PROTEIN ABHD11"/>
    <property type="match status" value="1"/>
</dbReference>
<comment type="caution">
    <text evidence="3">The sequence shown here is derived from an EMBL/GenBank/DDBJ whole genome shotgun (WGS) entry which is preliminary data.</text>
</comment>
<evidence type="ECO:0000313" key="3">
    <source>
        <dbReference type="EMBL" id="MCW3173806.1"/>
    </source>
</evidence>
<dbReference type="PRINTS" id="PR00412">
    <property type="entry name" value="EPOXHYDRLASE"/>
</dbReference>
<dbReference type="InterPro" id="IPR000639">
    <property type="entry name" value="Epox_hydrolase-like"/>
</dbReference>
<keyword evidence="1 3" id="KW-0378">Hydrolase</keyword>
<dbReference type="PRINTS" id="PR00111">
    <property type="entry name" value="ABHYDROLASE"/>
</dbReference>
<dbReference type="SUPFAM" id="SSF53474">
    <property type="entry name" value="alpha/beta-Hydrolases"/>
    <property type="match status" value="1"/>
</dbReference>
<keyword evidence="4" id="KW-1185">Reference proteome</keyword>
<dbReference type="RefSeq" id="WP_264728099.1">
    <property type="nucleotide sequence ID" value="NZ_JAPDMX010000030.1"/>
</dbReference>
<name>A0ABT3ICL6_9GAMM</name>
<protein>
    <submittedName>
        <fullName evidence="3">Alpha/beta fold hydrolase</fullName>
    </submittedName>
</protein>
<dbReference type="InterPro" id="IPR029058">
    <property type="entry name" value="AB_hydrolase_fold"/>
</dbReference>
<accession>A0ABT3ICL6</accession>
<sequence>MHYVTSGNGEPVILIHGLFGNLDNLKSLGMSLETDFQVIRVDVPNHGLSEHWQTMDYPSLAKAVIELIDKLGFDCVKLVGHSMGGKIAMAAALLYPERISSLVVADIAPVSYQPRHQLVFAGLTSLPLNQNTSRKSALSHLINAGIDEATAQFLLKNLQRTETGFEWKMNLSGLINCYDRIIGWQLTNDNRALQYNKPCLFIRGGESNYVTADHRAAIMQQFPKVTAKTLNGTGHWLHAQKPEIFNRIVGDFLRKADD</sequence>
<dbReference type="GO" id="GO:0016787">
    <property type="term" value="F:hydrolase activity"/>
    <property type="evidence" value="ECO:0007669"/>
    <property type="project" value="UniProtKB-KW"/>
</dbReference>
<proteinExistence type="predicted"/>
<evidence type="ECO:0000259" key="2">
    <source>
        <dbReference type="Pfam" id="PF00561"/>
    </source>
</evidence>
<gene>
    <name evidence="3" type="ORF">OHT75_15100</name>
</gene>
<evidence type="ECO:0000313" key="4">
    <source>
        <dbReference type="Proteomes" id="UP001163714"/>
    </source>
</evidence>
<dbReference type="Gene3D" id="3.40.50.1820">
    <property type="entry name" value="alpha/beta hydrolase"/>
    <property type="match status" value="1"/>
</dbReference>
<evidence type="ECO:0000256" key="1">
    <source>
        <dbReference type="ARBA" id="ARBA00022801"/>
    </source>
</evidence>
<dbReference type="Pfam" id="PF00561">
    <property type="entry name" value="Abhydrolase_1"/>
    <property type="match status" value="1"/>
</dbReference>
<dbReference type="InterPro" id="IPR000073">
    <property type="entry name" value="AB_hydrolase_1"/>
</dbReference>
<dbReference type="PANTHER" id="PTHR46118:SF4">
    <property type="entry name" value="PROTEIN ABHD11"/>
    <property type="match status" value="1"/>
</dbReference>
<feature type="domain" description="AB hydrolase-1" evidence="2">
    <location>
        <begin position="11"/>
        <end position="242"/>
    </location>
</feature>